<keyword evidence="2" id="KW-1003">Cell membrane</keyword>
<feature type="transmembrane region" description="Helical" evidence="6">
    <location>
        <begin position="52"/>
        <end position="72"/>
    </location>
</feature>
<dbReference type="AlphaFoldDB" id="A0A2K9DAA3"/>
<proteinExistence type="predicted"/>
<feature type="transmembrane region" description="Helical" evidence="6">
    <location>
        <begin position="451"/>
        <end position="472"/>
    </location>
</feature>
<dbReference type="PIRSF" id="PIRSF006060">
    <property type="entry name" value="AA_transporter"/>
    <property type="match status" value="1"/>
</dbReference>
<feature type="transmembrane region" description="Helical" evidence="6">
    <location>
        <begin position="347"/>
        <end position="366"/>
    </location>
</feature>
<feature type="transmembrane region" description="Helical" evidence="6">
    <location>
        <begin position="386"/>
        <end position="408"/>
    </location>
</feature>
<dbReference type="GO" id="GO:0005886">
    <property type="term" value="C:plasma membrane"/>
    <property type="evidence" value="ECO:0007669"/>
    <property type="project" value="UniProtKB-SubCell"/>
</dbReference>
<evidence type="ECO:0000256" key="1">
    <source>
        <dbReference type="ARBA" id="ARBA00004651"/>
    </source>
</evidence>
<reference evidence="7 8" key="1">
    <citation type="submission" date="2017-12" db="EMBL/GenBank/DDBJ databases">
        <title>Isolation and characterization of estrogens degradatiion strain Microbacterium hominis SJTG1.</title>
        <authorList>
            <person name="Xiong W."/>
            <person name="Yin C."/>
            <person name="Zheng D."/>
            <person name="Liang R."/>
        </authorList>
    </citation>
    <scope>NUCLEOTIDE SEQUENCE [LARGE SCALE GENOMIC DNA]</scope>
    <source>
        <strain evidence="7 8">SJTG1</strain>
    </source>
</reference>
<evidence type="ECO:0000256" key="6">
    <source>
        <dbReference type="SAM" id="Phobius"/>
    </source>
</evidence>
<dbReference type="GO" id="GO:0022857">
    <property type="term" value="F:transmembrane transporter activity"/>
    <property type="evidence" value="ECO:0007669"/>
    <property type="project" value="InterPro"/>
</dbReference>
<evidence type="ECO:0000256" key="5">
    <source>
        <dbReference type="ARBA" id="ARBA00023136"/>
    </source>
</evidence>
<evidence type="ECO:0000313" key="8">
    <source>
        <dbReference type="Proteomes" id="UP000233276"/>
    </source>
</evidence>
<dbReference type="Proteomes" id="UP000233276">
    <property type="component" value="Chromosome"/>
</dbReference>
<dbReference type="InterPro" id="IPR002293">
    <property type="entry name" value="AA/rel_permease1"/>
</dbReference>
<dbReference type="InterPro" id="IPR050367">
    <property type="entry name" value="APC_superfamily"/>
</dbReference>
<feature type="transmembrane region" description="Helical" evidence="6">
    <location>
        <begin position="20"/>
        <end position="45"/>
    </location>
</feature>
<sequence length="497" mass="51558">MSASDTGTGTGTLKANQLGVPAIVFLVLAAVAPLTVAIVVMPLAIGFGNGGGIPVAVLIVAVALLLFAVGYAQMTRDLVNAGGFYAIAVKGLGRTAGLVTGMIATLGYNFFVAGALGTIGFFTGAVVLPALFGIELNWFLCAVVLFVVVFLLARAGIHVSAAVLGVALVLETLILLAFAVSVLVNTGFSLDAFTQAFSPEILVGGSIWIGLLLVATAFIGFEATALFGEEAREPRTTIPRATYAAIVIIGVLHAIVGWAIVSAVGVPQAQADALDHLAAGDMTLVLIDRYLGPVVGAITLVLLVVSLFAAQLAFHNSAARYLYALGRARVLPAWLAQTNRNGAPQRALLVNLAFAILVAAVFAVVVQPDADGNPLPPVLTLVPVGLGFGTLAVMIVQAIAALAVVVHFRRKRDPRLWSTFIAPGLGFVALFTFSIMALLKFTLVAGSDALYVQLMPWLLVLALVGGVAYAAYLKAKKPEVYAGLSADLENFEELAEL</sequence>
<keyword evidence="5 6" id="KW-0472">Membrane</keyword>
<evidence type="ECO:0000256" key="3">
    <source>
        <dbReference type="ARBA" id="ARBA00022692"/>
    </source>
</evidence>
<gene>
    <name evidence="7" type="ORF">CXR34_14270</name>
</gene>
<dbReference type="KEGG" id="mhos:CXR34_14270"/>
<feature type="transmembrane region" description="Helical" evidence="6">
    <location>
        <begin position="160"/>
        <end position="181"/>
    </location>
</feature>
<dbReference type="EMBL" id="CP025299">
    <property type="protein sequence ID" value="AUG30510.1"/>
    <property type="molecule type" value="Genomic_DNA"/>
</dbReference>
<feature type="transmembrane region" description="Helical" evidence="6">
    <location>
        <begin position="420"/>
        <end position="439"/>
    </location>
</feature>
<name>A0A2K9DAA3_9MICO</name>
<evidence type="ECO:0000313" key="7">
    <source>
        <dbReference type="EMBL" id="AUG30510.1"/>
    </source>
</evidence>
<dbReference type="Gene3D" id="1.20.1740.10">
    <property type="entry name" value="Amino acid/polyamine transporter I"/>
    <property type="match status" value="1"/>
</dbReference>
<organism evidence="7 8">
    <name type="scientific">Microbacterium hominis</name>
    <dbReference type="NCBI Taxonomy" id="162426"/>
    <lineage>
        <taxon>Bacteria</taxon>
        <taxon>Bacillati</taxon>
        <taxon>Actinomycetota</taxon>
        <taxon>Actinomycetes</taxon>
        <taxon>Micrococcales</taxon>
        <taxon>Microbacteriaceae</taxon>
        <taxon>Microbacterium</taxon>
    </lineage>
</organism>
<dbReference type="PANTHER" id="PTHR42770:SF16">
    <property type="entry name" value="AMINO ACID PERMEASE"/>
    <property type="match status" value="1"/>
</dbReference>
<accession>A0A2K9DAA3</accession>
<evidence type="ECO:0000256" key="2">
    <source>
        <dbReference type="ARBA" id="ARBA00022475"/>
    </source>
</evidence>
<evidence type="ECO:0000256" key="4">
    <source>
        <dbReference type="ARBA" id="ARBA00022989"/>
    </source>
</evidence>
<dbReference type="RefSeq" id="WP_101306769.1">
    <property type="nucleotide sequence ID" value="NZ_CP025299.1"/>
</dbReference>
<feature type="transmembrane region" description="Helical" evidence="6">
    <location>
        <begin position="241"/>
        <end position="261"/>
    </location>
</feature>
<dbReference type="Pfam" id="PF13520">
    <property type="entry name" value="AA_permease_2"/>
    <property type="match status" value="1"/>
</dbReference>
<feature type="transmembrane region" description="Helical" evidence="6">
    <location>
        <begin position="201"/>
        <end position="221"/>
    </location>
</feature>
<comment type="subcellular location">
    <subcellularLocation>
        <location evidence="1">Cell membrane</location>
        <topology evidence="1">Multi-pass membrane protein</topology>
    </subcellularLocation>
</comment>
<protein>
    <submittedName>
        <fullName evidence="7">Amino acid permease</fullName>
    </submittedName>
</protein>
<feature type="transmembrane region" description="Helical" evidence="6">
    <location>
        <begin position="136"/>
        <end position="153"/>
    </location>
</feature>
<keyword evidence="3 6" id="KW-0812">Transmembrane</keyword>
<dbReference type="PANTHER" id="PTHR42770">
    <property type="entry name" value="AMINO ACID TRANSPORTER-RELATED"/>
    <property type="match status" value="1"/>
</dbReference>
<feature type="transmembrane region" description="Helical" evidence="6">
    <location>
        <begin position="290"/>
        <end position="314"/>
    </location>
</feature>
<keyword evidence="4 6" id="KW-1133">Transmembrane helix</keyword>